<dbReference type="InterPro" id="IPR025337">
    <property type="entry name" value="Questin_oxidase-like"/>
</dbReference>
<dbReference type="PANTHER" id="PTHR35870">
    <property type="entry name" value="PROTEIN, PUTATIVE (AFU_ORTHOLOGUE AFUA_5G03330)-RELATED"/>
    <property type="match status" value="1"/>
</dbReference>
<evidence type="ECO:0000313" key="2">
    <source>
        <dbReference type="EMBL" id="CDP33778.1"/>
    </source>
</evidence>
<proteinExistence type="predicted"/>
<reference evidence="2" key="2">
    <citation type="submission" date="2014-06" db="EMBL/GenBank/DDBJ databases">
        <title>The complete genome of Blastobotrys (Arxula) adeninivorans LS3 - a yeast of biotechnological interest.</title>
        <authorList>
            <person name="Kunze G."/>
            <person name="Gaillardin C."/>
            <person name="Czernicka M."/>
            <person name="Durrens P."/>
            <person name="Martin T."/>
            <person name="Boer E."/>
            <person name="Gabaldon T."/>
            <person name="Cruz J."/>
            <person name="Talla E."/>
            <person name="Marck C."/>
            <person name="Goffeau A."/>
            <person name="Barbe V."/>
            <person name="Baret P."/>
            <person name="Baronian K."/>
            <person name="Beier S."/>
            <person name="Bleykasten C."/>
            <person name="Bode R."/>
            <person name="Casaregola S."/>
            <person name="Despons L."/>
            <person name="Fairhead C."/>
            <person name="Giersberg M."/>
            <person name="Gierski P."/>
            <person name="Hahnel U."/>
            <person name="Hartmann A."/>
            <person name="Jankowska D."/>
            <person name="Jubin C."/>
            <person name="Jung P."/>
            <person name="Lafontaine I."/>
            <person name="Leh-Louis V."/>
            <person name="Lemaire M."/>
            <person name="Marcet-Houben M."/>
            <person name="Mascher M."/>
            <person name="Morel G."/>
            <person name="Richard G.-F."/>
            <person name="Riechen J."/>
            <person name="Sacerdot C."/>
            <person name="Sarkar A."/>
            <person name="Savel G."/>
            <person name="Schacherer J."/>
            <person name="Sherman D."/>
            <person name="Straub M.-L."/>
            <person name="Stein N."/>
            <person name="Thierry A."/>
            <person name="Trautwein-Schult A."/>
            <person name="Westhof E."/>
            <person name="Worch S."/>
            <person name="Dujon B."/>
            <person name="Souciet J.-L."/>
            <person name="Wincker P."/>
            <person name="Scholz U."/>
            <person name="Neuveglise N."/>
        </authorList>
    </citation>
    <scope>NUCLEOTIDE SEQUENCE</scope>
    <source>
        <strain evidence="2">LS3</strain>
    </source>
</reference>
<reference evidence="2" key="1">
    <citation type="submission" date="2014-02" db="EMBL/GenBank/DDBJ databases">
        <authorList>
            <person name="Genoscope - CEA"/>
        </authorList>
    </citation>
    <scope>NUCLEOTIDE SEQUENCE</scope>
    <source>
        <strain evidence="2">LS3</strain>
    </source>
</reference>
<evidence type="ECO:0000256" key="1">
    <source>
        <dbReference type="ARBA" id="ARBA00023002"/>
    </source>
</evidence>
<dbReference type="Pfam" id="PF14027">
    <property type="entry name" value="Questin_oxidase"/>
    <property type="match status" value="1"/>
</dbReference>
<organism evidence="2">
    <name type="scientific">Blastobotrys adeninivorans</name>
    <name type="common">Yeast</name>
    <name type="synonym">Arxula adeninivorans</name>
    <dbReference type="NCBI Taxonomy" id="409370"/>
    <lineage>
        <taxon>Eukaryota</taxon>
        <taxon>Fungi</taxon>
        <taxon>Dikarya</taxon>
        <taxon>Ascomycota</taxon>
        <taxon>Saccharomycotina</taxon>
        <taxon>Dipodascomycetes</taxon>
        <taxon>Dipodascales</taxon>
        <taxon>Trichomonascaceae</taxon>
        <taxon>Blastobotrys</taxon>
    </lineage>
</organism>
<gene>
    <name evidence="2" type="ORF">GNLVRS02_ARAD1A17314g</name>
</gene>
<dbReference type="PANTHER" id="PTHR35870:SF6">
    <property type="entry name" value="MGS207 PROTEIN"/>
    <property type="match status" value="1"/>
</dbReference>
<sequence length="414" mass="47058">MGNSSSSLDSIDGLGLKVPYQIPRPTQASQTKLEQLIKANHSTFAVLFNHKKFHNHIPHYAVSSYFLGATPDHLTAGFEDAAKVLVPWEEDSPQEVTQDDWQEFIGNVAYERGFYDYFNERMDDAKWNWKSVAVKHFKESPLLFDNLVSGLLHPLIHLGYAAEIDNSMVASEALTLAAIGNLDLSPVRPANAGTERDVLKIVNDIHNDSRLDAIKDRLDGRFDRVNLFKYFAPEVKEYAGRLKIADVKTTIKDLLRSSAFVFSCSHKDGNPQYSFFLLHLLTASHALYEIVNHPHIGDIFTQDQYHRLLQSMWIMFVVTYITEHRPLISRERVDKVTIESREAAWKDAIDQCLNGEQKYDLHFPKAMRALLVCDQLFPEDGEFYAKAAVTYGHAFNKNGYGNNSPSNYLDIEGL</sequence>
<protein>
    <submittedName>
        <fullName evidence="2">ARAD1A17314p</fullName>
    </submittedName>
</protein>
<accession>A0A060SYJ7</accession>
<name>A0A060SYJ7_BLAAD</name>
<dbReference type="AlphaFoldDB" id="A0A060SYJ7"/>
<dbReference type="GO" id="GO:0016491">
    <property type="term" value="F:oxidoreductase activity"/>
    <property type="evidence" value="ECO:0007669"/>
    <property type="project" value="UniProtKB-KW"/>
</dbReference>
<dbReference type="EMBL" id="HG937691">
    <property type="protein sequence ID" value="CDP33778.1"/>
    <property type="molecule type" value="Genomic_DNA"/>
</dbReference>
<keyword evidence="1" id="KW-0560">Oxidoreductase</keyword>
<dbReference type="PhylomeDB" id="A0A060SYJ7"/>